<organism evidence="1 2">
    <name type="scientific">Flavivirga rizhaonensis</name>
    <dbReference type="NCBI Taxonomy" id="2559571"/>
    <lineage>
        <taxon>Bacteria</taxon>
        <taxon>Pseudomonadati</taxon>
        <taxon>Bacteroidota</taxon>
        <taxon>Flavobacteriia</taxon>
        <taxon>Flavobacteriales</taxon>
        <taxon>Flavobacteriaceae</taxon>
        <taxon>Flavivirga</taxon>
    </lineage>
</organism>
<proteinExistence type="predicted"/>
<keyword evidence="2" id="KW-1185">Reference proteome</keyword>
<dbReference type="Proteomes" id="UP000307602">
    <property type="component" value="Unassembled WGS sequence"/>
</dbReference>
<comment type="caution">
    <text evidence="1">The sequence shown here is derived from an EMBL/GenBank/DDBJ whole genome shotgun (WGS) entry which is preliminary data.</text>
</comment>
<name>A0A4S1E3C4_9FLAO</name>
<dbReference type="Gene3D" id="3.40.50.1820">
    <property type="entry name" value="alpha/beta hydrolase"/>
    <property type="match status" value="1"/>
</dbReference>
<sequence>MKIIEGSGSFQIKGGIGHENDTITVFYHKPKNFTSKSKILMVIPGSGRNGDSYRDSWIKTSEKHCVLILSPAYAKKDYSYLGYHLGGVAKDRDIKDAFTFVKNSNQVIMDEEKAIFEYNDDARQWIYPDFDRIFNLVKKTIQSQQKKYDMFGHSAGGQILHRFVLMHPNSKADRILASNAGSYTLPDMETNYPCGIKNVNHLDLKKAFKKRLVLFLGELDNANENGGILLRSKTTDKQGLHRLARGKYFYHYGLKNSKDHKNKFNWTLKVIPNVGHNQRKMAKAAAVYLYKNDL</sequence>
<accession>A0A4S1E3C4</accession>
<dbReference type="EMBL" id="SRSO01000001">
    <property type="protein sequence ID" value="TGV04893.1"/>
    <property type="molecule type" value="Genomic_DNA"/>
</dbReference>
<evidence type="ECO:0008006" key="3">
    <source>
        <dbReference type="Google" id="ProtNLM"/>
    </source>
</evidence>
<dbReference type="SUPFAM" id="SSF53474">
    <property type="entry name" value="alpha/beta-Hydrolases"/>
    <property type="match status" value="1"/>
</dbReference>
<evidence type="ECO:0000313" key="2">
    <source>
        <dbReference type="Proteomes" id="UP000307602"/>
    </source>
</evidence>
<evidence type="ECO:0000313" key="1">
    <source>
        <dbReference type="EMBL" id="TGV04893.1"/>
    </source>
</evidence>
<reference evidence="1 2" key="1">
    <citation type="submission" date="2019-04" db="EMBL/GenBank/DDBJ databases">
        <authorList>
            <person name="Liu A."/>
        </authorList>
    </citation>
    <scope>NUCLEOTIDE SEQUENCE [LARGE SCALE GENOMIC DNA]</scope>
    <source>
        <strain evidence="1 2">RZ03</strain>
    </source>
</reference>
<protein>
    <recommendedName>
        <fullName evidence="3">Alpha/beta hydrolase</fullName>
    </recommendedName>
</protein>
<dbReference type="OrthoDB" id="1094867at2"/>
<gene>
    <name evidence="1" type="ORF">EM932_00980</name>
</gene>
<dbReference type="InterPro" id="IPR029058">
    <property type="entry name" value="AB_hydrolase_fold"/>
</dbReference>
<dbReference type="AlphaFoldDB" id="A0A4S1E3C4"/>